<dbReference type="Pfam" id="PF05552">
    <property type="entry name" value="MS_channel_1st_1"/>
    <property type="match status" value="5"/>
</dbReference>
<dbReference type="GO" id="GO:0008381">
    <property type="term" value="F:mechanosensitive monoatomic ion channel activity"/>
    <property type="evidence" value="ECO:0007669"/>
    <property type="project" value="InterPro"/>
</dbReference>
<feature type="compositionally biased region" description="Basic and acidic residues" evidence="1">
    <location>
        <begin position="517"/>
        <end position="532"/>
    </location>
</feature>
<keyword evidence="2" id="KW-0812">Transmembrane</keyword>
<protein>
    <recommendedName>
        <fullName evidence="5">Mechanosensitive ion channel</fullName>
    </recommendedName>
</protein>
<name>A0A3A1QYI2_9BACI</name>
<sequence>MGKRRVEKDKGVEGMNNMNWYNFEGFLGKIPDFILALVVLLIGWLVAKGVEKAVYKLLNKSGVDDKLFSHLPNRKYSSEKIISKIVYWILLLIVFIIVLNILNLNLIAEPLVNVMNSIFGAIDNILKAALILLFAYALALIVRYGVRKLGNAANFDHLLVKWNIADTEKDAHEGINKTAKVLFYLVLLLFLPAVLSALDITGVSEPFADMLNSMLAFIPKLLAAALIVIVGYFVAKLVRTIVTNFLHAVGLERLGERLGLSRTMNGTSLSSIVGNIAFILILIPTVIAALDKLDIEGISAPAIDMLNDVLTMLPNIAVAVVLILVGLWAGRMAGKWTTSFLNKLGINSIMSNMKVGSWKPDETTNSFTITRILGYIVHFVVALLFIVEALQIVELEFLVTLATGVFAYIPSVIAAVVILAVGLYLGNITKKVLSSILNGNNKNVLATIAKYAIIIMAFFMALDQLGIAQSIVNSAFILVLGGLALAFGLSFGLGGREFAANYLSKMENNLSDISVDKEKAKRKAEESQRDDWTTSMNEDGTIDNQPNRPDDGFPRE</sequence>
<evidence type="ECO:0000313" key="3">
    <source>
        <dbReference type="EMBL" id="RIW34057.1"/>
    </source>
</evidence>
<keyword evidence="4" id="KW-1185">Reference proteome</keyword>
<feature type="transmembrane region" description="Helical" evidence="2">
    <location>
        <begin position="474"/>
        <end position="495"/>
    </location>
</feature>
<reference evidence="3 4" key="1">
    <citation type="submission" date="2018-09" db="EMBL/GenBank/DDBJ databases">
        <title>Bacillus saliacetes sp. nov., isolated from Thai shrimp paste (Ka-pi).</title>
        <authorList>
            <person name="Daroonpunt R."/>
            <person name="Tanasupawat S."/>
            <person name="Yiamsombut S."/>
        </authorList>
    </citation>
    <scope>NUCLEOTIDE SEQUENCE [LARGE SCALE GENOMIC DNA]</scope>
    <source>
        <strain evidence="3 4">SKP7-4</strain>
    </source>
</reference>
<keyword evidence="2" id="KW-0472">Membrane</keyword>
<feature type="transmembrane region" description="Helical" evidence="2">
    <location>
        <begin position="128"/>
        <end position="146"/>
    </location>
</feature>
<dbReference type="OrthoDB" id="1411407at2"/>
<dbReference type="PANTHER" id="PTHR30221">
    <property type="entry name" value="SMALL-CONDUCTANCE MECHANOSENSITIVE CHANNEL"/>
    <property type="match status" value="1"/>
</dbReference>
<feature type="transmembrane region" description="Helical" evidence="2">
    <location>
        <begin position="214"/>
        <end position="235"/>
    </location>
</feature>
<proteinExistence type="predicted"/>
<dbReference type="InterPro" id="IPR008910">
    <property type="entry name" value="MSC_TM_helix"/>
</dbReference>
<feature type="transmembrane region" description="Helical" evidence="2">
    <location>
        <begin position="26"/>
        <end position="47"/>
    </location>
</feature>
<dbReference type="PANTHER" id="PTHR30221:SF1">
    <property type="entry name" value="SMALL-CONDUCTANCE MECHANOSENSITIVE CHANNEL"/>
    <property type="match status" value="1"/>
</dbReference>
<dbReference type="AlphaFoldDB" id="A0A3A1QYI2"/>
<evidence type="ECO:0000313" key="4">
    <source>
        <dbReference type="Proteomes" id="UP000265801"/>
    </source>
</evidence>
<feature type="transmembrane region" description="Helical" evidence="2">
    <location>
        <begin position="85"/>
        <end position="108"/>
    </location>
</feature>
<feature type="region of interest" description="Disordered" evidence="1">
    <location>
        <begin position="517"/>
        <end position="556"/>
    </location>
</feature>
<dbReference type="Proteomes" id="UP000265801">
    <property type="component" value="Unassembled WGS sequence"/>
</dbReference>
<dbReference type="Gene3D" id="1.10.287.1260">
    <property type="match status" value="3"/>
</dbReference>
<feature type="transmembrane region" description="Helical" evidence="2">
    <location>
        <begin position="272"/>
        <end position="290"/>
    </location>
</feature>
<evidence type="ECO:0000256" key="2">
    <source>
        <dbReference type="SAM" id="Phobius"/>
    </source>
</evidence>
<accession>A0A3A1QYI2</accession>
<dbReference type="EMBL" id="QXIR01000012">
    <property type="protein sequence ID" value="RIW34057.1"/>
    <property type="molecule type" value="Genomic_DNA"/>
</dbReference>
<evidence type="ECO:0000256" key="1">
    <source>
        <dbReference type="SAM" id="MobiDB-lite"/>
    </source>
</evidence>
<feature type="transmembrane region" description="Helical" evidence="2">
    <location>
        <begin position="181"/>
        <end position="202"/>
    </location>
</feature>
<organism evidence="3 4">
    <name type="scientific">Bacillus salacetis</name>
    <dbReference type="NCBI Taxonomy" id="2315464"/>
    <lineage>
        <taxon>Bacteria</taxon>
        <taxon>Bacillati</taxon>
        <taxon>Bacillota</taxon>
        <taxon>Bacilli</taxon>
        <taxon>Bacillales</taxon>
        <taxon>Bacillaceae</taxon>
        <taxon>Bacillus</taxon>
    </lineage>
</organism>
<keyword evidence="2" id="KW-1133">Transmembrane helix</keyword>
<feature type="transmembrane region" description="Helical" evidence="2">
    <location>
        <begin position="372"/>
        <end position="393"/>
    </location>
</feature>
<dbReference type="InterPro" id="IPR045275">
    <property type="entry name" value="MscS_archaea/bacteria_type"/>
</dbReference>
<evidence type="ECO:0008006" key="5">
    <source>
        <dbReference type="Google" id="ProtNLM"/>
    </source>
</evidence>
<feature type="transmembrane region" description="Helical" evidence="2">
    <location>
        <begin position="405"/>
        <end position="424"/>
    </location>
</feature>
<feature type="compositionally biased region" description="Polar residues" evidence="1">
    <location>
        <begin position="533"/>
        <end position="547"/>
    </location>
</feature>
<comment type="caution">
    <text evidence="3">The sequence shown here is derived from an EMBL/GenBank/DDBJ whole genome shotgun (WGS) entry which is preliminary data.</text>
</comment>
<feature type="transmembrane region" description="Helical" evidence="2">
    <location>
        <begin position="310"/>
        <end position="330"/>
    </location>
</feature>
<feature type="transmembrane region" description="Helical" evidence="2">
    <location>
        <begin position="444"/>
        <end position="462"/>
    </location>
</feature>
<dbReference type="NCBIfam" id="NF033912">
    <property type="entry name" value="msc"/>
    <property type="match status" value="1"/>
</dbReference>
<gene>
    <name evidence="3" type="ORF">D3H55_10360</name>
</gene>